<dbReference type="EC" id="5.1.3.13" evidence="3 7"/>
<dbReference type="GO" id="GO:0005829">
    <property type="term" value="C:cytosol"/>
    <property type="evidence" value="ECO:0007669"/>
    <property type="project" value="TreeGrafter"/>
</dbReference>
<dbReference type="Gene3D" id="2.60.120.10">
    <property type="entry name" value="Jelly Rolls"/>
    <property type="match status" value="1"/>
</dbReference>
<dbReference type="PANTHER" id="PTHR21047">
    <property type="entry name" value="DTDP-6-DEOXY-D-GLUCOSE-3,5 EPIMERASE"/>
    <property type="match status" value="1"/>
</dbReference>
<evidence type="ECO:0000313" key="9">
    <source>
        <dbReference type="Proteomes" id="UP000824225"/>
    </source>
</evidence>
<dbReference type="GO" id="GO:0000271">
    <property type="term" value="P:polysaccharide biosynthetic process"/>
    <property type="evidence" value="ECO:0007669"/>
    <property type="project" value="TreeGrafter"/>
</dbReference>
<dbReference type="AlphaFoldDB" id="A0A9D2HCH4"/>
<dbReference type="InterPro" id="IPR014710">
    <property type="entry name" value="RmlC-like_jellyroll"/>
</dbReference>
<evidence type="ECO:0000256" key="2">
    <source>
        <dbReference type="ARBA" id="ARBA00001997"/>
    </source>
</evidence>
<organism evidence="8 9">
    <name type="scientific">Candidatus Mailhella merdigallinarum</name>
    <dbReference type="NCBI Taxonomy" id="2838658"/>
    <lineage>
        <taxon>Bacteria</taxon>
        <taxon>Pseudomonadati</taxon>
        <taxon>Thermodesulfobacteriota</taxon>
        <taxon>Desulfovibrionia</taxon>
        <taxon>Desulfovibrionales</taxon>
        <taxon>Desulfovibrionaceae</taxon>
        <taxon>Mailhella</taxon>
    </lineage>
</organism>
<evidence type="ECO:0000256" key="7">
    <source>
        <dbReference type="RuleBase" id="RU364069"/>
    </source>
</evidence>
<dbReference type="InterPro" id="IPR000888">
    <property type="entry name" value="RmlC-like"/>
</dbReference>
<evidence type="ECO:0000256" key="5">
    <source>
        <dbReference type="PIRSR" id="PIRSR600888-1"/>
    </source>
</evidence>
<dbReference type="Pfam" id="PF00908">
    <property type="entry name" value="dTDP_sugar_isom"/>
    <property type="match status" value="1"/>
</dbReference>
<comment type="subunit">
    <text evidence="7">Homodimer.</text>
</comment>
<protein>
    <recommendedName>
        <fullName evidence="4 7">dTDP-4-dehydrorhamnose 3,5-epimerase</fullName>
        <ecNumber evidence="3 7">5.1.3.13</ecNumber>
    </recommendedName>
    <alternativeName>
        <fullName evidence="7">Thymidine diphospho-4-keto-rhamnose 3,5-epimerase</fullName>
    </alternativeName>
</protein>
<evidence type="ECO:0000256" key="6">
    <source>
        <dbReference type="PIRSR" id="PIRSR600888-3"/>
    </source>
</evidence>
<feature type="site" description="Participates in a stacking interaction with the thymidine ring of dTDP-4-oxo-6-deoxyglucose" evidence="6">
    <location>
        <position position="136"/>
    </location>
</feature>
<proteinExistence type="inferred from homology"/>
<accession>A0A9D2HCH4</accession>
<dbReference type="GO" id="GO:0008830">
    <property type="term" value="F:dTDP-4-dehydrorhamnose 3,5-epimerase activity"/>
    <property type="evidence" value="ECO:0007669"/>
    <property type="project" value="UniProtKB-UniRule"/>
</dbReference>
<comment type="similarity">
    <text evidence="7">Belongs to the dTDP-4-dehydrorhamnose 3,5-epimerase family.</text>
</comment>
<keyword evidence="7 8" id="KW-0413">Isomerase</keyword>
<name>A0A9D2HCH4_9BACT</name>
<sequence>MEVRATPLEGVLLIEPRVFPDARGFFLETWQQKRYEEAGLTLPFVQDNHSCSARGVLRGIHFQIAHPQGKLISVSQGRVYDVAVDLRPGSPTFGQWYGAELSADNHRQLWIPPGLGHAFCVLSDQAHFHYKCTDYYVPGDEGCIIWNDPDLAIDWPLRDPVLSAKDAAAPTLAELRHA</sequence>
<evidence type="ECO:0000256" key="3">
    <source>
        <dbReference type="ARBA" id="ARBA00012098"/>
    </source>
</evidence>
<evidence type="ECO:0000256" key="1">
    <source>
        <dbReference type="ARBA" id="ARBA00001298"/>
    </source>
</evidence>
<comment type="caution">
    <text evidence="8">The sequence shown here is derived from an EMBL/GenBank/DDBJ whole genome shotgun (WGS) entry which is preliminary data.</text>
</comment>
<dbReference type="CDD" id="cd00438">
    <property type="entry name" value="cupin_RmlC"/>
    <property type="match status" value="1"/>
</dbReference>
<feature type="active site" description="Proton acceptor" evidence="5">
    <location>
        <position position="61"/>
    </location>
</feature>
<comment type="catalytic activity">
    <reaction evidence="1 7">
        <text>dTDP-4-dehydro-6-deoxy-alpha-D-glucose = dTDP-4-dehydro-beta-L-rhamnose</text>
        <dbReference type="Rhea" id="RHEA:16969"/>
        <dbReference type="ChEBI" id="CHEBI:57649"/>
        <dbReference type="ChEBI" id="CHEBI:62830"/>
        <dbReference type="EC" id="5.1.3.13"/>
    </reaction>
</comment>
<evidence type="ECO:0000256" key="4">
    <source>
        <dbReference type="ARBA" id="ARBA00019595"/>
    </source>
</evidence>
<dbReference type="InterPro" id="IPR011051">
    <property type="entry name" value="RmlC_Cupin_sf"/>
</dbReference>
<reference evidence="8" key="2">
    <citation type="submission" date="2021-04" db="EMBL/GenBank/DDBJ databases">
        <authorList>
            <person name="Gilroy R."/>
        </authorList>
    </citation>
    <scope>NUCLEOTIDE SEQUENCE</scope>
    <source>
        <strain evidence="8">CHK186-16707</strain>
    </source>
</reference>
<reference evidence="8" key="1">
    <citation type="journal article" date="2021" name="PeerJ">
        <title>Extensive microbial diversity within the chicken gut microbiome revealed by metagenomics and culture.</title>
        <authorList>
            <person name="Gilroy R."/>
            <person name="Ravi A."/>
            <person name="Getino M."/>
            <person name="Pursley I."/>
            <person name="Horton D.L."/>
            <person name="Alikhan N.F."/>
            <person name="Baker D."/>
            <person name="Gharbi K."/>
            <person name="Hall N."/>
            <person name="Watson M."/>
            <person name="Adriaenssens E.M."/>
            <person name="Foster-Nyarko E."/>
            <person name="Jarju S."/>
            <person name="Secka A."/>
            <person name="Antonio M."/>
            <person name="Oren A."/>
            <person name="Chaudhuri R.R."/>
            <person name="La Ragione R."/>
            <person name="Hildebrand F."/>
            <person name="Pallen M.J."/>
        </authorList>
    </citation>
    <scope>NUCLEOTIDE SEQUENCE</scope>
    <source>
        <strain evidence="8">CHK186-16707</strain>
    </source>
</reference>
<comment type="function">
    <text evidence="2 7">Catalyzes the epimerization of the C3' and C5'positions of dTDP-6-deoxy-D-xylo-4-hexulose, forming dTDP-6-deoxy-L-lyxo-4-hexulose.</text>
</comment>
<dbReference type="PANTHER" id="PTHR21047:SF2">
    <property type="entry name" value="THYMIDINE DIPHOSPHO-4-KETO-RHAMNOSE 3,5-EPIMERASE"/>
    <property type="match status" value="1"/>
</dbReference>
<dbReference type="EMBL" id="DXAN01000001">
    <property type="protein sequence ID" value="HJA07626.1"/>
    <property type="molecule type" value="Genomic_DNA"/>
</dbReference>
<feature type="active site" description="Proton donor" evidence="5">
    <location>
        <position position="130"/>
    </location>
</feature>
<dbReference type="NCBIfam" id="TIGR01221">
    <property type="entry name" value="rmlC"/>
    <property type="match status" value="1"/>
</dbReference>
<comment type="pathway">
    <text evidence="7">Carbohydrate biosynthesis; dTDP-L-rhamnose biosynthesis.</text>
</comment>
<dbReference type="Proteomes" id="UP000824225">
    <property type="component" value="Unassembled WGS sequence"/>
</dbReference>
<dbReference type="GO" id="GO:0019305">
    <property type="term" value="P:dTDP-rhamnose biosynthetic process"/>
    <property type="evidence" value="ECO:0007669"/>
    <property type="project" value="UniProtKB-UniRule"/>
</dbReference>
<gene>
    <name evidence="8" type="primary">rfbC</name>
    <name evidence="8" type="ORF">H9962_00325</name>
</gene>
<dbReference type="SUPFAM" id="SSF51182">
    <property type="entry name" value="RmlC-like cupins"/>
    <property type="match status" value="1"/>
</dbReference>
<evidence type="ECO:0000313" key="8">
    <source>
        <dbReference type="EMBL" id="HJA07626.1"/>
    </source>
</evidence>